<name>A0A2P2QAK5_RHIMU</name>
<accession>A0A2P2QAK5</accession>
<organism evidence="1">
    <name type="scientific">Rhizophora mucronata</name>
    <name type="common">Asiatic mangrove</name>
    <dbReference type="NCBI Taxonomy" id="61149"/>
    <lineage>
        <taxon>Eukaryota</taxon>
        <taxon>Viridiplantae</taxon>
        <taxon>Streptophyta</taxon>
        <taxon>Embryophyta</taxon>
        <taxon>Tracheophyta</taxon>
        <taxon>Spermatophyta</taxon>
        <taxon>Magnoliopsida</taxon>
        <taxon>eudicotyledons</taxon>
        <taxon>Gunneridae</taxon>
        <taxon>Pentapetalae</taxon>
        <taxon>rosids</taxon>
        <taxon>fabids</taxon>
        <taxon>Malpighiales</taxon>
        <taxon>Rhizophoraceae</taxon>
        <taxon>Rhizophora</taxon>
    </lineage>
</organism>
<protein>
    <submittedName>
        <fullName evidence="1">Uncharacterized protein</fullName>
    </submittedName>
</protein>
<evidence type="ECO:0000313" key="1">
    <source>
        <dbReference type="EMBL" id="MBX64042.1"/>
    </source>
</evidence>
<dbReference type="EMBL" id="GGEC01083558">
    <property type="protein sequence ID" value="MBX64042.1"/>
    <property type="molecule type" value="Transcribed_RNA"/>
</dbReference>
<reference evidence="1" key="1">
    <citation type="submission" date="2018-02" db="EMBL/GenBank/DDBJ databases">
        <title>Rhizophora mucronata_Transcriptome.</title>
        <authorList>
            <person name="Meera S.P."/>
            <person name="Sreeshan A."/>
            <person name="Augustine A."/>
        </authorList>
    </citation>
    <scope>NUCLEOTIDE SEQUENCE</scope>
    <source>
        <tissue evidence="1">Leaf</tissue>
    </source>
</reference>
<sequence>MMAEMQLLMIL</sequence>
<proteinExistence type="predicted"/>